<reference evidence="1 2" key="1">
    <citation type="submission" date="2018-12" db="EMBL/GenBank/DDBJ databases">
        <title>Complete genome sequencing of Tabrizicola sp. K13M18.</title>
        <authorList>
            <person name="Bae J.-W."/>
        </authorList>
    </citation>
    <scope>NUCLEOTIDE SEQUENCE [LARGE SCALE GENOMIC DNA]</scope>
    <source>
        <strain evidence="1 2">K13M18</strain>
    </source>
</reference>
<organism evidence="1 2">
    <name type="scientific">Tabrizicola piscis</name>
    <dbReference type="NCBI Taxonomy" id="2494374"/>
    <lineage>
        <taxon>Bacteria</taxon>
        <taxon>Pseudomonadati</taxon>
        <taxon>Pseudomonadota</taxon>
        <taxon>Alphaproteobacteria</taxon>
        <taxon>Rhodobacterales</taxon>
        <taxon>Paracoccaceae</taxon>
        <taxon>Tabrizicola</taxon>
    </lineage>
</organism>
<sequence>MKNRKVDARKHLRDGVRKDCEEGKRFPNSIGAIVRSVFREWPIGQQPTSTTAARTSAEFLEHSNFLDIFLSVLERYPGSPDRGRLNPINDEATRNKVATYLEDIGTQKKPLEFTRLRAIAEFLGIDEGAFFVISRLISLERRAFTQVEAAEIQLQYLNAIESMVLAAKEEIKDAQDASSFSRVQNTSEEGREIWIADLEAVRRLIDAYGRNGLQLVDAALKRQ</sequence>
<proteinExistence type="predicted"/>
<dbReference type="KEGG" id="taw:EI545_15990"/>
<evidence type="ECO:0000313" key="1">
    <source>
        <dbReference type="EMBL" id="AZL60196.1"/>
    </source>
</evidence>
<dbReference type="EMBL" id="CP034328">
    <property type="protein sequence ID" value="AZL60196.1"/>
    <property type="molecule type" value="Genomic_DNA"/>
</dbReference>
<accession>A0A3S8U9C2</accession>
<protein>
    <submittedName>
        <fullName evidence="1">Uncharacterized protein</fullName>
    </submittedName>
</protein>
<dbReference type="RefSeq" id="WP_125326388.1">
    <property type="nucleotide sequence ID" value="NZ_CP034328.1"/>
</dbReference>
<dbReference type="AlphaFoldDB" id="A0A3S8U9C2"/>
<name>A0A3S8U9C2_9RHOB</name>
<gene>
    <name evidence="1" type="ORF">EI545_15990</name>
</gene>
<dbReference type="Proteomes" id="UP000282002">
    <property type="component" value="Chromosome"/>
</dbReference>
<evidence type="ECO:0000313" key="2">
    <source>
        <dbReference type="Proteomes" id="UP000282002"/>
    </source>
</evidence>
<keyword evidence="2" id="KW-1185">Reference proteome</keyword>